<evidence type="ECO:0000313" key="2">
    <source>
        <dbReference type="Proteomes" id="UP000233469"/>
    </source>
</evidence>
<organism evidence="1 2">
    <name type="scientific">Rhizophagus irregularis</name>
    <dbReference type="NCBI Taxonomy" id="588596"/>
    <lineage>
        <taxon>Eukaryota</taxon>
        <taxon>Fungi</taxon>
        <taxon>Fungi incertae sedis</taxon>
        <taxon>Mucoromycota</taxon>
        <taxon>Glomeromycotina</taxon>
        <taxon>Glomeromycetes</taxon>
        <taxon>Glomerales</taxon>
        <taxon>Glomeraceae</taxon>
        <taxon>Rhizophagus</taxon>
    </lineage>
</organism>
<gene>
    <name evidence="1" type="ORF">RhiirC2_796187</name>
</gene>
<evidence type="ECO:0000313" key="1">
    <source>
        <dbReference type="EMBL" id="PKK58506.1"/>
    </source>
</evidence>
<dbReference type="Proteomes" id="UP000233469">
    <property type="component" value="Unassembled WGS sequence"/>
</dbReference>
<reference evidence="1 2" key="1">
    <citation type="submission" date="2016-04" db="EMBL/GenBank/DDBJ databases">
        <title>Genome analyses suggest a sexual origin of heterokaryosis in a supposedly ancient asexual fungus.</title>
        <authorList>
            <person name="Ropars J."/>
            <person name="Sedzielewska K."/>
            <person name="Noel J."/>
            <person name="Charron P."/>
            <person name="Farinelli L."/>
            <person name="Marton T."/>
            <person name="Kruger M."/>
            <person name="Pelin A."/>
            <person name="Brachmann A."/>
            <person name="Corradi N."/>
        </authorList>
    </citation>
    <scope>NUCLEOTIDE SEQUENCE [LARGE SCALE GENOMIC DNA]</scope>
    <source>
        <strain evidence="1 2">C2</strain>
    </source>
</reference>
<dbReference type="AlphaFoldDB" id="A0A2N1MA50"/>
<reference evidence="1 2" key="2">
    <citation type="submission" date="2017-10" db="EMBL/GenBank/DDBJ databases">
        <title>Extensive intraspecific genome diversity in a model arbuscular mycorrhizal fungus.</title>
        <authorList>
            <person name="Chen E.C.H."/>
            <person name="Morin E."/>
            <person name="Baudet D."/>
            <person name="Noel J."/>
            <person name="Ndikumana S."/>
            <person name="Charron P."/>
            <person name="St-Onge C."/>
            <person name="Giorgi J."/>
            <person name="Grigoriev I.V."/>
            <person name="Roux C."/>
            <person name="Martin F.M."/>
            <person name="Corradi N."/>
        </authorList>
    </citation>
    <scope>NUCLEOTIDE SEQUENCE [LARGE SCALE GENOMIC DNA]</scope>
    <source>
        <strain evidence="1 2">C2</strain>
    </source>
</reference>
<dbReference type="EMBL" id="LLXL01003551">
    <property type="protein sequence ID" value="PKK58506.1"/>
    <property type="molecule type" value="Genomic_DNA"/>
</dbReference>
<sequence>MPSVSVKVILSSRKEILRWQIHLVIENSSLYDFFPKVGNLIKGEFIDVNIQCELNEILQTFGNFILFELQIPEDYQPSSIQRENNAFKVLVSNSTQLALPSFKLPKKPNKKDLLCQDLVAWIKNNGGDWKGKLAAESIGKSFINYLWNSIWYVDMCGVEKLKGRSIYPPKTFEEFFNRSDPSNYKNARPKFDYDCLNRHANLLFGHLNTP</sequence>
<name>A0A2N1MA50_9GLOM</name>
<proteinExistence type="predicted"/>
<dbReference type="VEuPathDB" id="FungiDB:RhiirFUN_025691"/>
<comment type="caution">
    <text evidence="1">The sequence shown here is derived from an EMBL/GenBank/DDBJ whole genome shotgun (WGS) entry which is preliminary data.</text>
</comment>
<dbReference type="VEuPathDB" id="FungiDB:RhiirA1_476287"/>
<protein>
    <submittedName>
        <fullName evidence="1">Uncharacterized protein</fullName>
    </submittedName>
</protein>
<accession>A0A2N1MA50</accession>